<keyword evidence="3" id="KW-1185">Reference proteome</keyword>
<dbReference type="EMBL" id="JADFTS010000009">
    <property type="protein sequence ID" value="KAF9590106.1"/>
    <property type="molecule type" value="Genomic_DNA"/>
</dbReference>
<evidence type="ECO:0000313" key="2">
    <source>
        <dbReference type="EMBL" id="KAF9590106.1"/>
    </source>
</evidence>
<dbReference type="Pfam" id="PF13456">
    <property type="entry name" value="RVT_3"/>
    <property type="match status" value="1"/>
</dbReference>
<accession>A0A835H049</accession>
<protein>
    <recommendedName>
        <fullName evidence="1">RNase H type-1 domain-containing protein</fullName>
    </recommendedName>
</protein>
<sequence>MASTNSTPPTTKINTYGASRGNPGNAGIGATYRNCNGDFLLVYHRHIGVSTSYCAECLAIVEGLEVAIEKGWLDVWIESDSEVVVKPFGTSALPWQLSNRWKYILHNIQKLFITSTWREANFSADQAANQGCRLPDNLRRVEDGKPNCLTRWEHSDLHYYRFS</sequence>
<dbReference type="InterPro" id="IPR036397">
    <property type="entry name" value="RNaseH_sf"/>
</dbReference>
<dbReference type="OrthoDB" id="1665134at2759"/>
<reference evidence="2 3" key="1">
    <citation type="submission" date="2020-10" db="EMBL/GenBank/DDBJ databases">
        <title>The Coptis chinensis genome and diversification of protoberbering-type alkaloids.</title>
        <authorList>
            <person name="Wang B."/>
            <person name="Shu S."/>
            <person name="Song C."/>
            <person name="Liu Y."/>
        </authorList>
    </citation>
    <scope>NUCLEOTIDE SEQUENCE [LARGE SCALE GENOMIC DNA]</scope>
    <source>
        <strain evidence="2">HL-2020</strain>
        <tissue evidence="2">Leaf</tissue>
    </source>
</reference>
<organism evidence="2 3">
    <name type="scientific">Coptis chinensis</name>
    <dbReference type="NCBI Taxonomy" id="261450"/>
    <lineage>
        <taxon>Eukaryota</taxon>
        <taxon>Viridiplantae</taxon>
        <taxon>Streptophyta</taxon>
        <taxon>Embryophyta</taxon>
        <taxon>Tracheophyta</taxon>
        <taxon>Spermatophyta</taxon>
        <taxon>Magnoliopsida</taxon>
        <taxon>Ranunculales</taxon>
        <taxon>Ranunculaceae</taxon>
        <taxon>Coptidoideae</taxon>
        <taxon>Coptis</taxon>
    </lineage>
</organism>
<name>A0A835H049_9MAGN</name>
<dbReference type="SUPFAM" id="SSF53098">
    <property type="entry name" value="Ribonuclease H-like"/>
    <property type="match status" value="1"/>
</dbReference>
<dbReference type="GO" id="GO:0003676">
    <property type="term" value="F:nucleic acid binding"/>
    <property type="evidence" value="ECO:0007669"/>
    <property type="project" value="InterPro"/>
</dbReference>
<dbReference type="InterPro" id="IPR053151">
    <property type="entry name" value="RNase_H-like"/>
</dbReference>
<evidence type="ECO:0000313" key="3">
    <source>
        <dbReference type="Proteomes" id="UP000631114"/>
    </source>
</evidence>
<dbReference type="CDD" id="cd06222">
    <property type="entry name" value="RNase_H_like"/>
    <property type="match status" value="1"/>
</dbReference>
<dbReference type="PANTHER" id="PTHR47723:SF23">
    <property type="entry name" value="REVERSE TRANSCRIPTASE-LIKE PROTEIN"/>
    <property type="match status" value="1"/>
</dbReference>
<dbReference type="InterPro" id="IPR012337">
    <property type="entry name" value="RNaseH-like_sf"/>
</dbReference>
<dbReference type="AlphaFoldDB" id="A0A835H049"/>
<evidence type="ECO:0000259" key="1">
    <source>
        <dbReference type="PROSITE" id="PS50879"/>
    </source>
</evidence>
<proteinExistence type="predicted"/>
<dbReference type="GO" id="GO:0004523">
    <property type="term" value="F:RNA-DNA hybrid ribonuclease activity"/>
    <property type="evidence" value="ECO:0007669"/>
    <property type="project" value="InterPro"/>
</dbReference>
<dbReference type="InterPro" id="IPR002156">
    <property type="entry name" value="RNaseH_domain"/>
</dbReference>
<dbReference type="Proteomes" id="UP000631114">
    <property type="component" value="Unassembled WGS sequence"/>
</dbReference>
<dbReference type="PANTHER" id="PTHR47723">
    <property type="entry name" value="OS05G0353850 PROTEIN"/>
    <property type="match status" value="1"/>
</dbReference>
<gene>
    <name evidence="2" type="ORF">IFM89_030854</name>
</gene>
<dbReference type="PROSITE" id="PS50879">
    <property type="entry name" value="RNASE_H_1"/>
    <property type="match status" value="1"/>
</dbReference>
<comment type="caution">
    <text evidence="2">The sequence shown here is derived from an EMBL/GenBank/DDBJ whole genome shotgun (WGS) entry which is preliminary data.</text>
</comment>
<dbReference type="Gene3D" id="3.30.420.10">
    <property type="entry name" value="Ribonuclease H-like superfamily/Ribonuclease H"/>
    <property type="match status" value="1"/>
</dbReference>
<feature type="domain" description="RNase H type-1" evidence="1">
    <location>
        <begin position="7"/>
        <end position="133"/>
    </location>
</feature>
<dbReference type="InterPro" id="IPR044730">
    <property type="entry name" value="RNase_H-like_dom_plant"/>
</dbReference>